<protein>
    <submittedName>
        <fullName evidence="1">Uncharacterized protein</fullName>
    </submittedName>
</protein>
<organism evidence="1 2">
    <name type="scientific">Pseudomonas amygdali pv. lachrymans</name>
    <name type="common">Pseudomonas syringae pv. lachrymans</name>
    <dbReference type="NCBI Taxonomy" id="53707"/>
    <lineage>
        <taxon>Bacteria</taxon>
        <taxon>Pseudomonadati</taxon>
        <taxon>Pseudomonadota</taxon>
        <taxon>Gammaproteobacteria</taxon>
        <taxon>Pseudomonadales</taxon>
        <taxon>Pseudomonadaceae</taxon>
        <taxon>Pseudomonas</taxon>
        <taxon>Pseudomonas amygdali</taxon>
    </lineage>
</organism>
<sequence>MIFSKSGLNVGKPHIPTNALRLHPIGMQANWVHCAIKNSLAEAIHIFS</sequence>
<accession>A0ABR5KRA5</accession>
<dbReference type="EMBL" id="LGLK01000057">
    <property type="protein sequence ID" value="KPC17346.1"/>
    <property type="molecule type" value="Genomic_DNA"/>
</dbReference>
<evidence type="ECO:0000313" key="2">
    <source>
        <dbReference type="Proteomes" id="UP000037943"/>
    </source>
</evidence>
<keyword evidence="2" id="KW-1185">Reference proteome</keyword>
<gene>
    <name evidence="1" type="ORF">AC499_0548</name>
</gene>
<dbReference type="Proteomes" id="UP000037943">
    <property type="component" value="Unassembled WGS sequence"/>
</dbReference>
<comment type="caution">
    <text evidence="1">The sequence shown here is derived from an EMBL/GenBank/DDBJ whole genome shotgun (WGS) entry which is preliminary data.</text>
</comment>
<proteinExistence type="predicted"/>
<name>A0ABR5KRA5_PSEAV</name>
<reference evidence="1 2" key="1">
    <citation type="submission" date="2015-10" db="EMBL/GenBank/DDBJ databases">
        <title>Comparative genomics and high-throughput reverse genetic screens identify a new phytobacterial MAMP and an Arabidopsis receptor required for immune elicitation.</title>
        <authorList>
            <person name="Mott G.A."/>
            <person name="Thakur S."/>
            <person name="Wang P.W."/>
            <person name="Desveaux D."/>
            <person name="Guttman D.S."/>
        </authorList>
    </citation>
    <scope>NUCLEOTIDE SEQUENCE [LARGE SCALE GENOMIC DNA]</scope>
    <source>
        <strain evidence="1 2">107</strain>
    </source>
</reference>
<evidence type="ECO:0000313" key="1">
    <source>
        <dbReference type="EMBL" id="KPC17346.1"/>
    </source>
</evidence>